<dbReference type="EMBL" id="NXIB02000033">
    <property type="protein sequence ID" value="PHX56041.1"/>
    <property type="molecule type" value="Genomic_DNA"/>
</dbReference>
<dbReference type="Pfam" id="PF01262">
    <property type="entry name" value="AlaDh_PNT_C"/>
    <property type="match status" value="1"/>
</dbReference>
<keyword evidence="6" id="KW-1278">Translocase</keyword>
<dbReference type="OrthoDB" id="9804592at2"/>
<evidence type="ECO:0000313" key="15">
    <source>
        <dbReference type="Proteomes" id="UP000226442"/>
    </source>
</evidence>
<evidence type="ECO:0000256" key="3">
    <source>
        <dbReference type="ARBA" id="ARBA00012943"/>
    </source>
</evidence>
<comment type="function">
    <text evidence="1">The transhydrogenation between NADH and NADP is coupled to respiration and ATP hydrolysis and functions as a proton pump across the membrane.</text>
</comment>
<dbReference type="RefSeq" id="WP_096831171.1">
    <property type="nucleotide sequence ID" value="NZ_NXIB02000033.1"/>
</dbReference>
<dbReference type="GO" id="GO:0005886">
    <property type="term" value="C:plasma membrane"/>
    <property type="evidence" value="ECO:0007669"/>
    <property type="project" value="TreeGrafter"/>
</dbReference>
<dbReference type="Pfam" id="PF05222">
    <property type="entry name" value="AlaDh_PNT_N"/>
    <property type="match status" value="1"/>
</dbReference>
<dbReference type="FunFam" id="3.40.50.720:FF:000188">
    <property type="entry name" value="NAD(P) transhydrogenase alpha subunit 1"/>
    <property type="match status" value="1"/>
</dbReference>
<name>A0A2G4F2Q0_9CYAN</name>
<dbReference type="PANTHER" id="PTHR10160">
    <property type="entry name" value="NAD(P) TRANSHYDROGENASE"/>
    <property type="match status" value="1"/>
</dbReference>
<evidence type="ECO:0000256" key="8">
    <source>
        <dbReference type="ARBA" id="ARBA00048202"/>
    </source>
</evidence>
<sequence>MKLAIAKEIEAGERRVALVPDAVAKLVKQGVEVWVEAGAGAKSFFSDLAYEAAGAKVVADTATLWGEADVVVKIGELQESEVHQLREGGVFIGFLNPLGNPALVQRLADRHVTAFSMEMIPRTSRAQSMDALSSQANVAGYKAVLIAAAALPKYFPMLTTAAGTIRPAKVLVMGVGVAGLQAIATARRLGAVVEAFDIRPETKEQVQSLGAKFIDVELKEETVAAGGYAKELSEAAKEHTRQVLTQHVGASDAVITTAQVPGRKAPILVTREMVSQMKPGAVIVDLAAEQGGNCECTEAGKDVEWNGVNVIGPINLPGSMPVHASETYSKNVSSLLQLMLKDKELNLNFEDDIIAGSCVARDGEISNQRVRDALAAQASVVS</sequence>
<dbReference type="InterPro" id="IPR007886">
    <property type="entry name" value="AlaDH/PNT_N"/>
</dbReference>
<gene>
    <name evidence="14" type="ORF">CP500_007530</name>
</gene>
<evidence type="ECO:0000313" key="14">
    <source>
        <dbReference type="EMBL" id="PHX56041.1"/>
    </source>
</evidence>
<dbReference type="PROSITE" id="PS00837">
    <property type="entry name" value="ALADH_PNT_2"/>
    <property type="match status" value="1"/>
</dbReference>
<evidence type="ECO:0000256" key="5">
    <source>
        <dbReference type="ARBA" id="ARBA00022857"/>
    </source>
</evidence>
<feature type="domain" description="Alanine dehydrogenase/pyridine nucleotide transhydrogenase NAD(H)-binding" evidence="12">
    <location>
        <begin position="148"/>
        <end position="312"/>
    </location>
</feature>
<comment type="catalytic activity">
    <reaction evidence="8">
        <text>NAD(+) + NADPH + H(+)(in) = NADH + NADP(+) + H(+)(out)</text>
        <dbReference type="Rhea" id="RHEA:47992"/>
        <dbReference type="ChEBI" id="CHEBI:15378"/>
        <dbReference type="ChEBI" id="CHEBI:57540"/>
        <dbReference type="ChEBI" id="CHEBI:57783"/>
        <dbReference type="ChEBI" id="CHEBI:57945"/>
        <dbReference type="ChEBI" id="CHEBI:58349"/>
        <dbReference type="EC" id="7.1.1.1"/>
    </reaction>
</comment>
<dbReference type="InterPro" id="IPR007698">
    <property type="entry name" value="AlaDH/PNT_NAD(H)-bd"/>
</dbReference>
<keyword evidence="7" id="KW-0520">NAD</keyword>
<feature type="domain" description="Alanine dehydrogenase/pyridine nucleotide transhydrogenase N-terminal" evidence="13">
    <location>
        <begin position="4"/>
        <end position="139"/>
    </location>
</feature>
<evidence type="ECO:0000256" key="9">
    <source>
        <dbReference type="ARBA" id="ARBA00071353"/>
    </source>
</evidence>
<comment type="caution">
    <text evidence="14">The sequence shown here is derived from an EMBL/GenBank/DDBJ whole genome shotgun (WGS) entry which is preliminary data.</text>
</comment>
<dbReference type="PANTHER" id="PTHR10160:SF19">
    <property type="entry name" value="PROTON-TRANSLOCATING NAD(P)(+) TRANSHYDROGENASE"/>
    <property type="match status" value="1"/>
</dbReference>
<evidence type="ECO:0000256" key="2">
    <source>
        <dbReference type="ARBA" id="ARBA00005689"/>
    </source>
</evidence>
<evidence type="ECO:0000256" key="6">
    <source>
        <dbReference type="ARBA" id="ARBA00022967"/>
    </source>
</evidence>
<dbReference type="GO" id="GO:0008750">
    <property type="term" value="F:proton-translocating NAD(P)+ transhydrogenase activity"/>
    <property type="evidence" value="ECO:0007669"/>
    <property type="project" value="UniProtKB-EC"/>
</dbReference>
<dbReference type="SUPFAM" id="SSF51735">
    <property type="entry name" value="NAD(P)-binding Rossmann-fold domains"/>
    <property type="match status" value="1"/>
</dbReference>
<dbReference type="EC" id="7.1.1.1" evidence="3"/>
<dbReference type="SUPFAM" id="SSF52283">
    <property type="entry name" value="Formate/glycerate dehydrogenase catalytic domain-like"/>
    <property type="match status" value="1"/>
</dbReference>
<dbReference type="NCBIfam" id="NF006942">
    <property type="entry name" value="PRK09424.1"/>
    <property type="match status" value="1"/>
</dbReference>
<dbReference type="GO" id="GO:0050661">
    <property type="term" value="F:NADP binding"/>
    <property type="evidence" value="ECO:0007669"/>
    <property type="project" value="TreeGrafter"/>
</dbReference>
<reference evidence="14" key="1">
    <citation type="submission" date="2017-10" db="EMBL/GenBank/DDBJ databases">
        <title>Draft genome sequence of the planktic cyanobacteria Tychonema bourrellyi isolated from alpine lentic freshwater.</title>
        <authorList>
            <person name="Tett A."/>
            <person name="Armanini F."/>
            <person name="Asnicar F."/>
            <person name="Boscaini A."/>
            <person name="Pasolli E."/>
            <person name="Zolfo M."/>
            <person name="Donati C."/>
            <person name="Salmaso N."/>
            <person name="Segata N."/>
        </authorList>
    </citation>
    <scope>NUCLEOTIDE SEQUENCE</scope>
    <source>
        <strain evidence="14">FEM_GT703</strain>
    </source>
</reference>
<dbReference type="InterPro" id="IPR036291">
    <property type="entry name" value="NAD(P)-bd_dom_sf"/>
</dbReference>
<proteinExistence type="inferred from homology"/>
<evidence type="ECO:0000256" key="10">
    <source>
        <dbReference type="ARBA" id="ARBA00076996"/>
    </source>
</evidence>
<evidence type="ECO:0000259" key="12">
    <source>
        <dbReference type="SMART" id="SM01002"/>
    </source>
</evidence>
<keyword evidence="5" id="KW-0521">NADP</keyword>
<evidence type="ECO:0000256" key="7">
    <source>
        <dbReference type="ARBA" id="ARBA00023027"/>
    </source>
</evidence>
<dbReference type="CDD" id="cd05304">
    <property type="entry name" value="Rubrum_tdh"/>
    <property type="match status" value="1"/>
</dbReference>
<dbReference type="InterPro" id="IPR008143">
    <property type="entry name" value="Ala_DH/PNT_CS2"/>
</dbReference>
<dbReference type="GO" id="GO:0016491">
    <property type="term" value="F:oxidoreductase activity"/>
    <property type="evidence" value="ECO:0007669"/>
    <property type="project" value="InterPro"/>
</dbReference>
<keyword evidence="15" id="KW-1185">Reference proteome</keyword>
<evidence type="ECO:0000256" key="4">
    <source>
        <dbReference type="ARBA" id="ARBA00022741"/>
    </source>
</evidence>
<comment type="similarity">
    <text evidence="2">Belongs to the AlaDH/PNT family.</text>
</comment>
<dbReference type="SMART" id="SM01003">
    <property type="entry name" value="AlaDh_PNT_N"/>
    <property type="match status" value="1"/>
</dbReference>
<dbReference type="SMART" id="SM01002">
    <property type="entry name" value="AlaDh_PNT_C"/>
    <property type="match status" value="1"/>
</dbReference>
<protein>
    <recommendedName>
        <fullName evidence="9">NAD(P) transhydrogenase subunit alpha part 1</fullName>
        <ecNumber evidence="3">7.1.1.1</ecNumber>
    </recommendedName>
    <alternativeName>
        <fullName evidence="11">Nicotinamide nucleotide transhydrogenase subunit alpha 1</fullName>
    </alternativeName>
    <alternativeName>
        <fullName evidence="10">Pyridine nucleotide transhydrogenase subunit alpha 1</fullName>
    </alternativeName>
</protein>
<dbReference type="Proteomes" id="UP000226442">
    <property type="component" value="Unassembled WGS sequence"/>
</dbReference>
<accession>A0A2G4F2Q0</accession>
<dbReference type="AlphaFoldDB" id="A0A2G4F2Q0"/>
<evidence type="ECO:0000259" key="13">
    <source>
        <dbReference type="SMART" id="SM01003"/>
    </source>
</evidence>
<dbReference type="GO" id="GO:0006740">
    <property type="term" value="P:NADPH regeneration"/>
    <property type="evidence" value="ECO:0007669"/>
    <property type="project" value="TreeGrafter"/>
</dbReference>
<keyword evidence="4" id="KW-0547">Nucleotide-binding</keyword>
<evidence type="ECO:0000256" key="1">
    <source>
        <dbReference type="ARBA" id="ARBA00003943"/>
    </source>
</evidence>
<organism evidence="14 15">
    <name type="scientific">Tychonema bourrellyi FEM_GT703</name>
    <dbReference type="NCBI Taxonomy" id="2040638"/>
    <lineage>
        <taxon>Bacteria</taxon>
        <taxon>Bacillati</taxon>
        <taxon>Cyanobacteriota</taxon>
        <taxon>Cyanophyceae</taxon>
        <taxon>Oscillatoriophycideae</taxon>
        <taxon>Oscillatoriales</taxon>
        <taxon>Microcoleaceae</taxon>
        <taxon>Tychonema</taxon>
    </lineage>
</organism>
<evidence type="ECO:0000256" key="11">
    <source>
        <dbReference type="ARBA" id="ARBA00084087"/>
    </source>
</evidence>
<dbReference type="Gene3D" id="3.40.50.720">
    <property type="entry name" value="NAD(P)-binding Rossmann-like Domain"/>
    <property type="match status" value="2"/>
</dbReference>